<dbReference type="PROSITE" id="PS01227">
    <property type="entry name" value="UPF0012"/>
    <property type="match status" value="1"/>
</dbReference>
<comment type="similarity">
    <text evidence="1">Belongs to the carbon-nitrogen hydrolase superfamily. NIT1/NIT2 family.</text>
</comment>
<dbReference type="InterPro" id="IPR036526">
    <property type="entry name" value="C-N_Hydrolase_sf"/>
</dbReference>
<dbReference type="Proteomes" id="UP000199555">
    <property type="component" value="Unassembled WGS sequence"/>
</dbReference>
<keyword evidence="2 4" id="KW-0378">Hydrolase</keyword>
<dbReference type="InterPro" id="IPR001110">
    <property type="entry name" value="UPF0012_CS"/>
</dbReference>
<dbReference type="AlphaFoldDB" id="A0A1G9HZ87"/>
<dbReference type="GO" id="GO:0016811">
    <property type="term" value="F:hydrolase activity, acting on carbon-nitrogen (but not peptide) bonds, in linear amides"/>
    <property type="evidence" value="ECO:0007669"/>
    <property type="project" value="InterPro"/>
</dbReference>
<protein>
    <submittedName>
        <fullName evidence="4">Predicted amidohydrolase</fullName>
    </submittedName>
</protein>
<dbReference type="RefSeq" id="WP_090755019.1">
    <property type="nucleotide sequence ID" value="NZ_FNGE01000007.1"/>
</dbReference>
<dbReference type="Pfam" id="PF00795">
    <property type="entry name" value="CN_hydrolase"/>
    <property type="match status" value="1"/>
</dbReference>
<dbReference type="InterPro" id="IPR045254">
    <property type="entry name" value="Nit1/2_C-N_Hydrolase"/>
</dbReference>
<dbReference type="SUPFAM" id="SSF56317">
    <property type="entry name" value="Carbon-nitrogen hydrolase"/>
    <property type="match status" value="1"/>
</dbReference>
<proteinExistence type="inferred from homology"/>
<dbReference type="PANTHER" id="PTHR23088:SF27">
    <property type="entry name" value="DEAMINATED GLUTATHIONE AMIDASE"/>
    <property type="match status" value="1"/>
</dbReference>
<evidence type="ECO:0000313" key="5">
    <source>
        <dbReference type="Proteomes" id="UP000199555"/>
    </source>
</evidence>
<dbReference type="Gene3D" id="3.60.110.10">
    <property type="entry name" value="Carbon-nitrogen hydrolase"/>
    <property type="match status" value="1"/>
</dbReference>
<evidence type="ECO:0000256" key="1">
    <source>
        <dbReference type="ARBA" id="ARBA00010613"/>
    </source>
</evidence>
<evidence type="ECO:0000259" key="3">
    <source>
        <dbReference type="PROSITE" id="PS50263"/>
    </source>
</evidence>
<organism evidence="4 5">
    <name type="scientific">Paracoccus chinensis</name>
    <dbReference type="NCBI Taxonomy" id="525640"/>
    <lineage>
        <taxon>Bacteria</taxon>
        <taxon>Pseudomonadati</taxon>
        <taxon>Pseudomonadota</taxon>
        <taxon>Alphaproteobacteria</taxon>
        <taxon>Rhodobacterales</taxon>
        <taxon>Paracoccaceae</taxon>
        <taxon>Paracoccus</taxon>
    </lineage>
</organism>
<feature type="domain" description="CN hydrolase" evidence="3">
    <location>
        <begin position="1"/>
        <end position="257"/>
    </location>
</feature>
<evidence type="ECO:0000313" key="4">
    <source>
        <dbReference type="EMBL" id="SDL18300.1"/>
    </source>
</evidence>
<gene>
    <name evidence="4" type="ORF">SAMN04487971_10782</name>
</gene>
<dbReference type="STRING" id="525640.SAMN04487971_10782"/>
<sequence length="279" mass="30241">MRAALIQLNVGDDPAANLPVTLDFMRQAAAGGATLLLTPEATNIVTPDRDRQRALLVPESDDPTLAALREAARELGVWLSIGSLSLRHDDPAEERLANRGFLVSPEGGIVARYDKIHMFDVDIAEGESFRESASFRPGNRVVVAQGPEPIGMTICYDLRFPALYRRLSRAGARILTVPAAFHPQTGEAHWHVLLRARAIETGCFVLAAAQTGTHPAPHSPDRKPRQGYGHSLAVAPWGEVLADAGTEPGVTLVDLDMARVDDARARVPAWRHDPVVWGP</sequence>
<dbReference type="PROSITE" id="PS50263">
    <property type="entry name" value="CN_HYDROLASE"/>
    <property type="match status" value="1"/>
</dbReference>
<dbReference type="PANTHER" id="PTHR23088">
    <property type="entry name" value="NITRILASE-RELATED"/>
    <property type="match status" value="1"/>
</dbReference>
<dbReference type="InterPro" id="IPR003010">
    <property type="entry name" value="C-N_Hydrolase"/>
</dbReference>
<dbReference type="EMBL" id="FNGE01000007">
    <property type="protein sequence ID" value="SDL18300.1"/>
    <property type="molecule type" value="Genomic_DNA"/>
</dbReference>
<keyword evidence="5" id="KW-1185">Reference proteome</keyword>
<reference evidence="5" key="1">
    <citation type="submission" date="2016-10" db="EMBL/GenBank/DDBJ databases">
        <authorList>
            <person name="Varghese N."/>
            <person name="Submissions S."/>
        </authorList>
    </citation>
    <scope>NUCLEOTIDE SEQUENCE [LARGE SCALE GENOMIC DNA]</scope>
    <source>
        <strain evidence="5">CGMCC 1.7655</strain>
    </source>
</reference>
<dbReference type="OrthoDB" id="9811121at2"/>
<accession>A0A1G9HZ87</accession>
<evidence type="ECO:0000256" key="2">
    <source>
        <dbReference type="ARBA" id="ARBA00022801"/>
    </source>
</evidence>
<dbReference type="CDD" id="cd07572">
    <property type="entry name" value="nit"/>
    <property type="match status" value="1"/>
</dbReference>
<name>A0A1G9HZ87_9RHOB</name>